<dbReference type="NCBIfam" id="TIGR01634">
    <property type="entry name" value="tail_P2_I"/>
    <property type="match status" value="1"/>
</dbReference>
<evidence type="ECO:0000313" key="1">
    <source>
        <dbReference type="EMBL" id="QMP19177.1"/>
    </source>
</evidence>
<name>A0A7D7EV92_9CAUD</name>
<dbReference type="Pfam" id="PF09684">
    <property type="entry name" value="Tail_P2_I"/>
    <property type="match status" value="1"/>
</dbReference>
<reference evidence="1 2" key="1">
    <citation type="submission" date="2020-06" db="EMBL/GenBank/DDBJ databases">
        <authorList>
            <person name="Persinger R.D."/>
            <person name="Temple L."/>
        </authorList>
    </citation>
    <scope>NUCLEOTIDE SEQUENCE [LARGE SCALE GENOMIC DNA]</scope>
</reference>
<organism evidence="1 2">
    <name type="scientific">Pseudomonas phage Persinger</name>
    <dbReference type="NCBI Taxonomy" id="2749430"/>
    <lineage>
        <taxon>Viruses</taxon>
        <taxon>Duplodnaviria</taxon>
        <taxon>Heunggongvirae</taxon>
        <taxon>Uroviricota</taxon>
        <taxon>Caudoviricetes</taxon>
        <taxon>Harrisonburgvirus</taxon>
        <taxon>Harrisonburgvirus persinger</taxon>
    </lineage>
</organism>
<evidence type="ECO:0000313" key="2">
    <source>
        <dbReference type="Proteomes" id="UP000514744"/>
    </source>
</evidence>
<dbReference type="KEGG" id="vg:63642558"/>
<proteinExistence type="predicted"/>
<dbReference type="EMBL" id="MT613935">
    <property type="protein sequence ID" value="QMP19177.1"/>
    <property type="molecule type" value="Genomic_DNA"/>
</dbReference>
<dbReference type="RefSeq" id="YP_010038086.1">
    <property type="nucleotide sequence ID" value="NC_054149.1"/>
</dbReference>
<dbReference type="Proteomes" id="UP000514744">
    <property type="component" value="Segment"/>
</dbReference>
<protein>
    <submittedName>
        <fullName evidence="1">Tailspike protein</fullName>
    </submittedName>
</protein>
<keyword evidence="2" id="KW-1185">Reference proteome</keyword>
<dbReference type="InterPro" id="IPR006521">
    <property type="entry name" value="Tail_protein_I"/>
</dbReference>
<sequence length="235" mass="26011">MSNDMLPPSATAQERALAEAIARVSDVPVLVRESWNPDTCPAELLPWLAWAFSVDEWDTTWTEQEKREVIKASLDVHKHKGTIGAIDRALKPLGYLIEVIEWWEMTPPGDPYTFSIVMGTGSKPVTAELYAKAERIVLTYKNLRSHLRALTVKADVRGTVYAGAALVEGVDTTVYPYQLRELENIGQLFFGSASQDVTTTAVYPQGWVPDELIARTTTDGQFRVTTGGQLRTIGA</sequence>
<dbReference type="GeneID" id="63642558"/>
<accession>A0A7D7EV92</accession>